<evidence type="ECO:0000313" key="1">
    <source>
        <dbReference type="EMBL" id="USS87566.1"/>
    </source>
</evidence>
<protein>
    <recommendedName>
        <fullName evidence="3">dUTPase</fullName>
    </recommendedName>
</protein>
<dbReference type="Proteomes" id="UP001057025">
    <property type="component" value="Chromosome"/>
</dbReference>
<dbReference type="EMBL" id="CP097118">
    <property type="protein sequence ID" value="USS87566.1"/>
    <property type="molecule type" value="Genomic_DNA"/>
</dbReference>
<organism evidence="1 2">
    <name type="scientific">Fructilactobacillus hinvesii</name>
    <dbReference type="NCBI Taxonomy" id="2940300"/>
    <lineage>
        <taxon>Bacteria</taxon>
        <taxon>Bacillati</taxon>
        <taxon>Bacillota</taxon>
        <taxon>Bacilli</taxon>
        <taxon>Lactobacillales</taxon>
        <taxon>Lactobacillaceae</taxon>
        <taxon>Fructilactobacillus</taxon>
    </lineage>
</organism>
<evidence type="ECO:0008006" key="3">
    <source>
        <dbReference type="Google" id="ProtNLM"/>
    </source>
</evidence>
<evidence type="ECO:0000313" key="2">
    <source>
        <dbReference type="Proteomes" id="UP001057025"/>
    </source>
</evidence>
<sequence>MTFKQMQTDVLSYYQQLDVQKHLIWTQPRHQTAALVSLDLQLARLAGATGLETGVVAQPDLQPQSQQLQQFVHCLRSFFLFANLMNWNQVCQPTATDLDRLQQLDIDDQAQKATLYLMMKRMLLTSYYEKRSDAFQHAWMLFLKWGMVDYGWKLDQIEQAFATQLHELEAELHH</sequence>
<proteinExistence type="predicted"/>
<gene>
    <name evidence="1" type="ORF">M3M39_05445</name>
</gene>
<accession>A0ABY5BSK3</accession>
<dbReference type="RefSeq" id="WP_252796861.1">
    <property type="nucleotide sequence ID" value="NZ_CP097118.1"/>
</dbReference>
<name>A0ABY5BSK3_9LACO</name>
<reference evidence="1" key="1">
    <citation type="submission" date="2022-05" db="EMBL/GenBank/DDBJ databases">
        <authorList>
            <person name="Oliphant S.A."/>
            <person name="Watson-Haigh N.S."/>
            <person name="Sumby K.M."/>
            <person name="Gardner J.M."/>
            <person name="Jiranek V."/>
        </authorList>
    </citation>
    <scope>NUCLEOTIDE SEQUENCE</scope>
    <source>
        <strain evidence="1">KI11_C11</strain>
    </source>
</reference>
<keyword evidence="2" id="KW-1185">Reference proteome</keyword>